<dbReference type="Proteomes" id="UP000623608">
    <property type="component" value="Unassembled WGS sequence"/>
</dbReference>
<protein>
    <submittedName>
        <fullName evidence="2">Uncharacterized protein</fullName>
    </submittedName>
</protein>
<evidence type="ECO:0000256" key="1">
    <source>
        <dbReference type="SAM" id="MobiDB-lite"/>
    </source>
</evidence>
<dbReference type="AlphaFoldDB" id="A0A919NPP5"/>
<feature type="compositionally biased region" description="Polar residues" evidence="1">
    <location>
        <begin position="121"/>
        <end position="132"/>
    </location>
</feature>
<accession>A0A919NPP5</accession>
<comment type="caution">
    <text evidence="2">The sequence shown here is derived from an EMBL/GenBank/DDBJ whole genome shotgun (WGS) entry which is preliminary data.</text>
</comment>
<dbReference type="RefSeq" id="WP_203808672.1">
    <property type="nucleotide sequence ID" value="NZ_BOMY01000031.1"/>
</dbReference>
<feature type="compositionally biased region" description="Basic residues" evidence="1">
    <location>
        <begin position="104"/>
        <end position="116"/>
    </location>
</feature>
<feature type="region of interest" description="Disordered" evidence="1">
    <location>
        <begin position="94"/>
        <end position="138"/>
    </location>
</feature>
<dbReference type="EMBL" id="BOMY01000031">
    <property type="protein sequence ID" value="GIF21791.1"/>
    <property type="molecule type" value="Genomic_DNA"/>
</dbReference>
<evidence type="ECO:0000313" key="3">
    <source>
        <dbReference type="Proteomes" id="UP000623608"/>
    </source>
</evidence>
<evidence type="ECO:0000313" key="2">
    <source>
        <dbReference type="EMBL" id="GIF21791.1"/>
    </source>
</evidence>
<name>A0A919NPP5_9ACTN</name>
<proteinExistence type="predicted"/>
<organism evidence="2 3">
    <name type="scientific">Paractinoplanes tereljensis</name>
    <dbReference type="NCBI Taxonomy" id="571912"/>
    <lineage>
        <taxon>Bacteria</taxon>
        <taxon>Bacillati</taxon>
        <taxon>Actinomycetota</taxon>
        <taxon>Actinomycetes</taxon>
        <taxon>Micromonosporales</taxon>
        <taxon>Micromonosporaceae</taxon>
        <taxon>Paractinoplanes</taxon>
    </lineage>
</organism>
<gene>
    <name evidence="2" type="ORF">Ate02nite_45210</name>
</gene>
<dbReference type="SUPFAM" id="SSF51971">
    <property type="entry name" value="Nucleotide-binding domain"/>
    <property type="match status" value="1"/>
</dbReference>
<reference evidence="2" key="1">
    <citation type="submission" date="2021-01" db="EMBL/GenBank/DDBJ databases">
        <title>Whole genome shotgun sequence of Actinoplanes tereljensis NBRC 105297.</title>
        <authorList>
            <person name="Komaki H."/>
            <person name="Tamura T."/>
        </authorList>
    </citation>
    <scope>NUCLEOTIDE SEQUENCE</scope>
    <source>
        <strain evidence="2">NBRC 105297</strain>
    </source>
</reference>
<keyword evidence="3" id="KW-1185">Reference proteome</keyword>
<sequence>MPAARRFAVLSSSTTPANPRVLFRQAVVLGGSVAGLMAARVLSDHAEQVLIIERDDLAALDLPDERAAAEAAPRPGVPQGSQVHALLPSGINQLQRWFPGSSRRPTRPARSTRRPARTGSISTASSATNLRPTRTKKR</sequence>